<dbReference type="OMA" id="WLRTAIW"/>
<dbReference type="PANTHER" id="PTHR35371">
    <property type="entry name" value="INNER MEMBRANE PROTEIN"/>
    <property type="match status" value="1"/>
</dbReference>
<dbReference type="EMBL" id="NRDI02000001">
    <property type="protein sequence ID" value="KAI1520778.1"/>
    <property type="molecule type" value="Genomic_DNA"/>
</dbReference>
<evidence type="ECO:0000256" key="5">
    <source>
        <dbReference type="SAM" id="Phobius"/>
    </source>
</evidence>
<evidence type="ECO:0000256" key="1">
    <source>
        <dbReference type="ARBA" id="ARBA00004370"/>
    </source>
</evidence>
<dbReference type="Proteomes" id="UP000249757">
    <property type="component" value="Unassembled WGS sequence"/>
</dbReference>
<evidence type="ECO:0000256" key="2">
    <source>
        <dbReference type="ARBA" id="ARBA00022692"/>
    </source>
</evidence>
<dbReference type="OrthoDB" id="2122304at2759"/>
<gene>
    <name evidence="6" type="ORF">Ptr86124_001146</name>
</gene>
<evidence type="ECO:0000256" key="4">
    <source>
        <dbReference type="ARBA" id="ARBA00023136"/>
    </source>
</evidence>
<keyword evidence="4 5" id="KW-0472">Membrane</keyword>
<comment type="subcellular location">
    <subcellularLocation>
        <location evidence="1">Membrane</location>
    </subcellularLocation>
</comment>
<reference evidence="7" key="1">
    <citation type="journal article" date="2022" name="Microb. Genom.">
        <title>A global pangenome for the wheat fungal pathogen Pyrenophora tritici-repentis and prediction of effector protein structural homology.</title>
        <authorList>
            <person name="Moolhuijzen P.M."/>
            <person name="See P.T."/>
            <person name="Shi G."/>
            <person name="Powell H.R."/>
            <person name="Cockram J."/>
            <person name="Jorgensen L.N."/>
            <person name="Benslimane H."/>
            <person name="Strelkov S.E."/>
            <person name="Turner J."/>
            <person name="Liu Z."/>
            <person name="Moffat C.S."/>
        </authorList>
    </citation>
    <scope>NUCLEOTIDE SEQUENCE [LARGE SCALE GENOMIC DNA]</scope>
</reference>
<dbReference type="InterPro" id="IPR023352">
    <property type="entry name" value="MAPEG-like_dom_sf"/>
</dbReference>
<keyword evidence="2 5" id="KW-0812">Transmembrane</keyword>
<feature type="transmembrane region" description="Helical" evidence="5">
    <location>
        <begin position="12"/>
        <end position="34"/>
    </location>
</feature>
<proteinExistence type="predicted"/>
<dbReference type="InterPro" id="IPR001129">
    <property type="entry name" value="Membr-assoc_MAPEG"/>
</dbReference>
<organism evidence="6 7">
    <name type="scientific">Pyrenophora tritici-repentis</name>
    <dbReference type="NCBI Taxonomy" id="45151"/>
    <lineage>
        <taxon>Eukaryota</taxon>
        <taxon>Fungi</taxon>
        <taxon>Dikarya</taxon>
        <taxon>Ascomycota</taxon>
        <taxon>Pezizomycotina</taxon>
        <taxon>Dothideomycetes</taxon>
        <taxon>Pleosporomycetidae</taxon>
        <taxon>Pleosporales</taxon>
        <taxon>Pleosporineae</taxon>
        <taxon>Pleosporaceae</taxon>
        <taxon>Pyrenophora</taxon>
    </lineage>
</organism>
<dbReference type="GO" id="GO:0016020">
    <property type="term" value="C:membrane"/>
    <property type="evidence" value="ECO:0007669"/>
    <property type="project" value="UniProtKB-SubCell"/>
</dbReference>
<protein>
    <submittedName>
        <fullName evidence="6">MAPEG domain containing protein</fullName>
    </submittedName>
</protein>
<dbReference type="SUPFAM" id="SSF161084">
    <property type="entry name" value="MAPEG domain-like"/>
    <property type="match status" value="1"/>
</dbReference>
<dbReference type="AlphaFoldDB" id="A0A2W1ETT7"/>
<evidence type="ECO:0000256" key="3">
    <source>
        <dbReference type="ARBA" id="ARBA00022989"/>
    </source>
</evidence>
<keyword evidence="3 5" id="KW-1133">Transmembrane helix</keyword>
<evidence type="ECO:0000313" key="6">
    <source>
        <dbReference type="EMBL" id="KAI1520778.1"/>
    </source>
</evidence>
<dbReference type="Gene3D" id="1.20.120.550">
    <property type="entry name" value="Membrane associated eicosanoid/glutathione metabolism-like domain"/>
    <property type="match status" value="1"/>
</dbReference>
<dbReference type="Pfam" id="PF01124">
    <property type="entry name" value="MAPEG"/>
    <property type="match status" value="1"/>
</dbReference>
<sequence length="157" mass="17305">MSVFPNGYNASVLVIPAYFILSFLPHALALYVATQGKLLTWDNRNPRSSDMKAQLKQRIPAKTYATYERLEACHANGMENLSLFLGAVVLGNMAGLEEAELTQFVAAFLAVRVAYTIAYMTTSTQMPTLARSGLWITGVWMCFRTIIRAAAAMDTKA</sequence>
<comment type="caution">
    <text evidence="6">The sequence shown here is derived from an EMBL/GenBank/DDBJ whole genome shotgun (WGS) entry which is preliminary data.</text>
</comment>
<dbReference type="PANTHER" id="PTHR35371:SF1">
    <property type="entry name" value="BLR7753 PROTEIN"/>
    <property type="match status" value="1"/>
</dbReference>
<keyword evidence="7" id="KW-1185">Reference proteome</keyword>
<accession>A0A2W1ETT7</accession>
<evidence type="ECO:0000313" key="7">
    <source>
        <dbReference type="Proteomes" id="UP000249757"/>
    </source>
</evidence>
<name>A0A2W1ETT7_9PLEO</name>